<sequence>MKYRSKLFKNINPFNKGMLKVSNIHTIYYEESGNRKGIPILFVHGGPGSSSSEQSRRYFDPRFYRIIVFDQRGCGKSIPSAEIRENTTFDLVDDMEKIREHLKIKSWILFGGSWGSTLSLIYSINYPKNVLGLILRGIFLGRKEDNYYLYQEGSSYYYPEAYEEYKNFIPENEQSDLIKAYNKYLNHSNLDIAYKAAYQWAKWELGLITLNPIKNIDKILSSDKKSNLELARLENHYFINRLFLNDDNYILNNIDFIKDIKTIIVHGRYDMDCRPVGAFLLSNKLNNCELKIINAAGHSTKDKPISNELVIATEKFKKYLKKQINKN</sequence>
<evidence type="ECO:0000256" key="3">
    <source>
        <dbReference type="ARBA" id="ARBA00010088"/>
    </source>
</evidence>
<dbReference type="RefSeq" id="WP_405312094.1">
    <property type="nucleotide sequence ID" value="NZ_CP088155.1"/>
</dbReference>
<dbReference type="InterPro" id="IPR029058">
    <property type="entry name" value="AB_hydrolase_fold"/>
</dbReference>
<accession>A0ABZ2TM85</accession>
<dbReference type="InterPro" id="IPR005944">
    <property type="entry name" value="Pro_iminopeptidase"/>
</dbReference>
<gene>
    <name evidence="11" type="primary">pip</name>
    <name evidence="11" type="ORF">LQ356_01540</name>
</gene>
<comment type="catalytic activity">
    <reaction evidence="1 8 9">
        <text>Release of N-terminal proline from a peptide.</text>
        <dbReference type="EC" id="3.4.11.5"/>
    </reaction>
</comment>
<name>A0ABZ2TM85_9BACT</name>
<feature type="domain" description="AB hydrolase-1" evidence="10">
    <location>
        <begin position="39"/>
        <end position="299"/>
    </location>
</feature>
<evidence type="ECO:0000256" key="2">
    <source>
        <dbReference type="ARBA" id="ARBA00004496"/>
    </source>
</evidence>
<protein>
    <recommendedName>
        <fullName evidence="8 9">Proline iminopeptidase</fullName>
        <shortName evidence="8">PIP</shortName>
        <ecNumber evidence="8 9">3.4.11.5</ecNumber>
    </recommendedName>
    <alternativeName>
        <fullName evidence="8">Prolyl aminopeptidase</fullName>
    </alternativeName>
</protein>
<dbReference type="Pfam" id="PF00561">
    <property type="entry name" value="Abhydrolase_1"/>
    <property type="match status" value="1"/>
</dbReference>
<dbReference type="InterPro" id="IPR002410">
    <property type="entry name" value="Peptidase_S33"/>
</dbReference>
<dbReference type="EMBL" id="CP088155">
    <property type="protein sequence ID" value="WYM97567.1"/>
    <property type="molecule type" value="Genomic_DNA"/>
</dbReference>
<dbReference type="NCBIfam" id="TIGR01249">
    <property type="entry name" value="pro_imino_pep_1"/>
    <property type="match status" value="1"/>
</dbReference>
<evidence type="ECO:0000256" key="4">
    <source>
        <dbReference type="ARBA" id="ARBA00022438"/>
    </source>
</evidence>
<keyword evidence="4 8" id="KW-0031">Aminopeptidase</keyword>
<comment type="subcellular location">
    <subcellularLocation>
        <location evidence="2 8">Cytoplasm</location>
    </subcellularLocation>
</comment>
<evidence type="ECO:0000256" key="9">
    <source>
        <dbReference type="RuleBase" id="RU003421"/>
    </source>
</evidence>
<organism evidence="11 12">
    <name type="scientific">Metamycoplasma faucium</name>
    <dbReference type="NCBI Taxonomy" id="56142"/>
    <lineage>
        <taxon>Bacteria</taxon>
        <taxon>Bacillati</taxon>
        <taxon>Mycoplasmatota</taxon>
        <taxon>Mycoplasmoidales</taxon>
        <taxon>Metamycoplasmataceae</taxon>
        <taxon>Metamycoplasma</taxon>
    </lineage>
</organism>
<keyword evidence="7 8" id="KW-0378">Hydrolase</keyword>
<dbReference type="GO" id="GO:0004177">
    <property type="term" value="F:aminopeptidase activity"/>
    <property type="evidence" value="ECO:0007669"/>
    <property type="project" value="UniProtKB-KW"/>
</dbReference>
<dbReference type="PIRSF" id="PIRSF006431">
    <property type="entry name" value="Pept_S33"/>
    <property type="match status" value="1"/>
</dbReference>
<dbReference type="InterPro" id="IPR000073">
    <property type="entry name" value="AB_hydrolase_1"/>
</dbReference>
<dbReference type="Gene3D" id="3.40.50.1820">
    <property type="entry name" value="alpha/beta hydrolase"/>
    <property type="match status" value="1"/>
</dbReference>
<evidence type="ECO:0000256" key="1">
    <source>
        <dbReference type="ARBA" id="ARBA00001585"/>
    </source>
</evidence>
<keyword evidence="12" id="KW-1185">Reference proteome</keyword>
<keyword evidence="5 8" id="KW-0963">Cytoplasm</keyword>
<comment type="similarity">
    <text evidence="3 8 9">Belongs to the peptidase S33 family.</text>
</comment>
<proteinExistence type="inferred from homology"/>
<dbReference type="PANTHER" id="PTHR43722:SF1">
    <property type="entry name" value="PROLINE IMINOPEPTIDASE"/>
    <property type="match status" value="1"/>
</dbReference>
<keyword evidence="6 8" id="KW-0645">Protease</keyword>
<evidence type="ECO:0000256" key="7">
    <source>
        <dbReference type="ARBA" id="ARBA00022801"/>
    </source>
</evidence>
<evidence type="ECO:0000256" key="5">
    <source>
        <dbReference type="ARBA" id="ARBA00022490"/>
    </source>
</evidence>
<evidence type="ECO:0000256" key="8">
    <source>
        <dbReference type="PIRNR" id="PIRNR006431"/>
    </source>
</evidence>
<dbReference type="PANTHER" id="PTHR43722">
    <property type="entry name" value="PROLINE IMINOPEPTIDASE"/>
    <property type="match status" value="1"/>
</dbReference>
<evidence type="ECO:0000259" key="10">
    <source>
        <dbReference type="Pfam" id="PF00561"/>
    </source>
</evidence>
<dbReference type="SUPFAM" id="SSF53474">
    <property type="entry name" value="alpha/beta-Hydrolases"/>
    <property type="match status" value="1"/>
</dbReference>
<evidence type="ECO:0000313" key="11">
    <source>
        <dbReference type="EMBL" id="WYM97567.1"/>
    </source>
</evidence>
<evidence type="ECO:0000313" key="12">
    <source>
        <dbReference type="Proteomes" id="UP001622612"/>
    </source>
</evidence>
<dbReference type="Proteomes" id="UP001622612">
    <property type="component" value="Chromosome"/>
</dbReference>
<evidence type="ECO:0000256" key="6">
    <source>
        <dbReference type="ARBA" id="ARBA00022670"/>
    </source>
</evidence>
<reference evidence="11" key="1">
    <citation type="submission" date="2021-11" db="EMBL/GenBank/DDBJ databases">
        <title>The first genome sequence of unculturable Mycoplasma faucium obtained by de novo assembly of metagenomic reads.</title>
        <authorList>
            <person name="Sabat A.J."/>
            <person name="Bathoorn E."/>
            <person name="Akkerboom V."/>
            <person name="Friedrich A.W."/>
        </authorList>
    </citation>
    <scope>NUCLEOTIDE SEQUENCE [LARGE SCALE GENOMIC DNA]</scope>
    <source>
        <strain evidence="11">UMCG-MFM1</strain>
    </source>
</reference>
<dbReference type="PRINTS" id="PR00793">
    <property type="entry name" value="PROAMNOPTASE"/>
</dbReference>
<dbReference type="EC" id="3.4.11.5" evidence="8 9"/>